<reference evidence="1 2" key="1">
    <citation type="journal article" date="2017" name="Mycologia">
        <title>Bifiguratus adelaidae, gen. et sp. nov., a new member of Mucoromycotina in endophytic and soil-dwelling habitats.</title>
        <authorList>
            <person name="Torres-Cruz T.J."/>
            <person name="Billingsley Tobias T.L."/>
            <person name="Almatruk M."/>
            <person name="Hesse C."/>
            <person name="Kuske C.R."/>
            <person name="Desiro A."/>
            <person name="Benucci G.M."/>
            <person name="Bonito G."/>
            <person name="Stajich J.E."/>
            <person name="Dunlap C."/>
            <person name="Arnold A.E."/>
            <person name="Porras-Alfaro A."/>
        </authorList>
    </citation>
    <scope>NUCLEOTIDE SEQUENCE [LARGE SCALE GENOMIC DNA]</scope>
    <source>
        <strain evidence="1 2">AZ0501</strain>
    </source>
</reference>
<organism evidence="1 2">
    <name type="scientific">Bifiguratus adelaidae</name>
    <dbReference type="NCBI Taxonomy" id="1938954"/>
    <lineage>
        <taxon>Eukaryota</taxon>
        <taxon>Fungi</taxon>
        <taxon>Fungi incertae sedis</taxon>
        <taxon>Mucoromycota</taxon>
        <taxon>Mucoromycotina</taxon>
        <taxon>Endogonomycetes</taxon>
        <taxon>Endogonales</taxon>
        <taxon>Endogonales incertae sedis</taxon>
        <taxon>Bifiguratus</taxon>
    </lineage>
</organism>
<gene>
    <name evidence="1" type="ORF">BZG36_05742</name>
</gene>
<name>A0A261XSM8_9FUNG</name>
<sequence length="115" mass="12795">MGTMDVDDTARKLNFILLKNGLADGDPTFRTITVPSSCNLSELRKVIRDKCSILLKDVDPASLEVYKTDLDDVESDVLLQQLETQKVTIDPDKTVIRLIVDCTNAGELQATLRSR</sequence>
<dbReference type="AlphaFoldDB" id="A0A261XSM8"/>
<dbReference type="EMBL" id="MVBO01000444">
    <property type="protein sequence ID" value="OZJ01371.1"/>
    <property type="molecule type" value="Genomic_DNA"/>
</dbReference>
<dbReference type="Proteomes" id="UP000242875">
    <property type="component" value="Unassembled WGS sequence"/>
</dbReference>
<keyword evidence="2" id="KW-1185">Reference proteome</keyword>
<protein>
    <submittedName>
        <fullName evidence="1">Uncharacterized protein</fullName>
    </submittedName>
</protein>
<accession>A0A261XSM8</accession>
<comment type="caution">
    <text evidence="1">The sequence shown here is derived from an EMBL/GenBank/DDBJ whole genome shotgun (WGS) entry which is preliminary data.</text>
</comment>
<feature type="non-terminal residue" evidence="1">
    <location>
        <position position="115"/>
    </location>
</feature>
<evidence type="ECO:0000313" key="1">
    <source>
        <dbReference type="EMBL" id="OZJ01371.1"/>
    </source>
</evidence>
<evidence type="ECO:0000313" key="2">
    <source>
        <dbReference type="Proteomes" id="UP000242875"/>
    </source>
</evidence>
<proteinExistence type="predicted"/>